<feature type="transmembrane region" description="Helical" evidence="11">
    <location>
        <begin position="98"/>
        <end position="122"/>
    </location>
</feature>
<dbReference type="GO" id="GO:0140114">
    <property type="term" value="P:cellular detoxification of fluoride"/>
    <property type="evidence" value="ECO:0007669"/>
    <property type="project" value="UniProtKB-UniRule"/>
</dbReference>
<feature type="binding site" evidence="11">
    <location>
        <position position="76"/>
    </location>
    <ligand>
        <name>Na(+)</name>
        <dbReference type="ChEBI" id="CHEBI:29101"/>
        <note>structural</note>
    </ligand>
</feature>
<feature type="transmembrane region" description="Helical" evidence="11">
    <location>
        <begin position="68"/>
        <end position="86"/>
    </location>
</feature>
<keyword evidence="8 11" id="KW-0407">Ion channel</keyword>
<comment type="function">
    <text evidence="11">Fluoride-specific ion channel. Important for reducing fluoride concentration in the cell, thus reducing its toxicity.</text>
</comment>
<dbReference type="EMBL" id="FNOV01000007">
    <property type="protein sequence ID" value="SDY29463.1"/>
    <property type="molecule type" value="Genomic_DNA"/>
</dbReference>
<evidence type="ECO:0000256" key="9">
    <source>
        <dbReference type="ARBA" id="ARBA00035120"/>
    </source>
</evidence>
<protein>
    <recommendedName>
        <fullName evidence="11">Fluoride-specific ion channel FluC</fullName>
    </recommendedName>
</protein>
<evidence type="ECO:0000256" key="11">
    <source>
        <dbReference type="HAMAP-Rule" id="MF_00454"/>
    </source>
</evidence>
<dbReference type="PANTHER" id="PTHR28259">
    <property type="entry name" value="FLUORIDE EXPORT PROTEIN 1-RELATED"/>
    <property type="match status" value="1"/>
</dbReference>
<evidence type="ECO:0000256" key="7">
    <source>
        <dbReference type="ARBA" id="ARBA00023136"/>
    </source>
</evidence>
<evidence type="ECO:0000256" key="1">
    <source>
        <dbReference type="ARBA" id="ARBA00004651"/>
    </source>
</evidence>
<evidence type="ECO:0000313" key="12">
    <source>
        <dbReference type="EMBL" id="SDY29463.1"/>
    </source>
</evidence>
<organism evidence="12 13">
    <name type="scientific">Hymenobacter psychrophilus</name>
    <dbReference type="NCBI Taxonomy" id="651662"/>
    <lineage>
        <taxon>Bacteria</taxon>
        <taxon>Pseudomonadati</taxon>
        <taxon>Bacteroidota</taxon>
        <taxon>Cytophagia</taxon>
        <taxon>Cytophagales</taxon>
        <taxon>Hymenobacteraceae</taxon>
        <taxon>Hymenobacter</taxon>
    </lineage>
</organism>
<comment type="catalytic activity">
    <reaction evidence="10">
        <text>fluoride(in) = fluoride(out)</text>
        <dbReference type="Rhea" id="RHEA:76159"/>
        <dbReference type="ChEBI" id="CHEBI:17051"/>
    </reaction>
    <physiologicalReaction direction="left-to-right" evidence="10">
        <dbReference type="Rhea" id="RHEA:76160"/>
    </physiologicalReaction>
</comment>
<keyword evidence="3" id="KW-0997">Cell inner membrane</keyword>
<comment type="subcellular location">
    <subcellularLocation>
        <location evidence="1 11">Cell membrane</location>
        <topology evidence="1 11">Multi-pass membrane protein</topology>
    </subcellularLocation>
</comment>
<evidence type="ECO:0000313" key="13">
    <source>
        <dbReference type="Proteomes" id="UP000199249"/>
    </source>
</evidence>
<keyword evidence="4 11" id="KW-0812">Transmembrane</keyword>
<dbReference type="GO" id="GO:0062054">
    <property type="term" value="F:fluoride channel activity"/>
    <property type="evidence" value="ECO:0007669"/>
    <property type="project" value="UniProtKB-UniRule"/>
</dbReference>
<dbReference type="RefSeq" id="WP_092740269.1">
    <property type="nucleotide sequence ID" value="NZ_FNOV01000007.1"/>
</dbReference>
<evidence type="ECO:0000256" key="4">
    <source>
        <dbReference type="ARBA" id="ARBA00022692"/>
    </source>
</evidence>
<dbReference type="Pfam" id="PF02537">
    <property type="entry name" value="CRCB"/>
    <property type="match status" value="1"/>
</dbReference>
<dbReference type="OrthoDB" id="9815830at2"/>
<dbReference type="Proteomes" id="UP000199249">
    <property type="component" value="Unassembled WGS sequence"/>
</dbReference>
<proteinExistence type="inferred from homology"/>
<keyword evidence="6 11" id="KW-0406">Ion transport</keyword>
<dbReference type="HAMAP" id="MF_00454">
    <property type="entry name" value="FluC"/>
    <property type="match status" value="1"/>
</dbReference>
<dbReference type="GO" id="GO:0005886">
    <property type="term" value="C:plasma membrane"/>
    <property type="evidence" value="ECO:0007669"/>
    <property type="project" value="UniProtKB-SubCell"/>
</dbReference>
<keyword evidence="11" id="KW-0479">Metal-binding</keyword>
<evidence type="ECO:0000256" key="5">
    <source>
        <dbReference type="ARBA" id="ARBA00022989"/>
    </source>
</evidence>
<keyword evidence="13" id="KW-1185">Reference proteome</keyword>
<dbReference type="AlphaFoldDB" id="A0A1H3INQ1"/>
<name>A0A1H3INQ1_9BACT</name>
<gene>
    <name evidence="11" type="primary">fluC</name>
    <name evidence="11" type="synonym">crcB</name>
    <name evidence="12" type="ORF">SAMN04488069_10798</name>
</gene>
<evidence type="ECO:0000256" key="6">
    <source>
        <dbReference type="ARBA" id="ARBA00023065"/>
    </source>
</evidence>
<keyword evidence="11" id="KW-0813">Transport</keyword>
<keyword evidence="11" id="KW-0915">Sodium</keyword>
<comment type="activity regulation">
    <text evidence="11">Na(+) is not transported, but it plays an essential structural role and its presence is essential for fluoride channel function.</text>
</comment>
<dbReference type="InterPro" id="IPR003691">
    <property type="entry name" value="FluC"/>
</dbReference>
<evidence type="ECO:0000256" key="2">
    <source>
        <dbReference type="ARBA" id="ARBA00022475"/>
    </source>
</evidence>
<sequence length="125" mass="13581">MNRSVLFIGLGGFIGSVSRYWVQQYFLRLVPVGFPLGTFIVNVLGCLLIGLFLGIFERHAAVPAPWRLFLTTGFCGGFTTFSTFAYESVALGRTGELLLLALYAAGSLLLGMLAAFAGFWAARFI</sequence>
<keyword evidence="2 11" id="KW-1003">Cell membrane</keyword>
<accession>A0A1H3INQ1</accession>
<keyword evidence="5 11" id="KW-1133">Transmembrane helix</keyword>
<evidence type="ECO:0000256" key="10">
    <source>
        <dbReference type="ARBA" id="ARBA00035585"/>
    </source>
</evidence>
<dbReference type="NCBIfam" id="TIGR00494">
    <property type="entry name" value="crcB"/>
    <property type="match status" value="1"/>
</dbReference>
<comment type="similarity">
    <text evidence="9 11">Belongs to the fluoride channel Fluc/FEX (TC 1.A.43) family.</text>
</comment>
<dbReference type="PANTHER" id="PTHR28259:SF1">
    <property type="entry name" value="FLUORIDE EXPORT PROTEIN 1-RELATED"/>
    <property type="match status" value="1"/>
</dbReference>
<dbReference type="GO" id="GO:0046872">
    <property type="term" value="F:metal ion binding"/>
    <property type="evidence" value="ECO:0007669"/>
    <property type="project" value="UniProtKB-KW"/>
</dbReference>
<feature type="transmembrane region" description="Helical" evidence="11">
    <location>
        <begin position="35"/>
        <end position="56"/>
    </location>
</feature>
<keyword evidence="7 11" id="KW-0472">Membrane</keyword>
<evidence type="ECO:0000256" key="8">
    <source>
        <dbReference type="ARBA" id="ARBA00023303"/>
    </source>
</evidence>
<feature type="binding site" evidence="11">
    <location>
        <position position="79"/>
    </location>
    <ligand>
        <name>Na(+)</name>
        <dbReference type="ChEBI" id="CHEBI:29101"/>
        <note>structural</note>
    </ligand>
</feature>
<reference evidence="13" key="1">
    <citation type="submission" date="2016-10" db="EMBL/GenBank/DDBJ databases">
        <authorList>
            <person name="Varghese N."/>
            <person name="Submissions S."/>
        </authorList>
    </citation>
    <scope>NUCLEOTIDE SEQUENCE [LARGE SCALE GENOMIC DNA]</scope>
    <source>
        <strain evidence="13">CGMCC 1.8975</strain>
    </source>
</reference>
<evidence type="ECO:0000256" key="3">
    <source>
        <dbReference type="ARBA" id="ARBA00022519"/>
    </source>
</evidence>